<sequence>MALFKRPLNVYKLVYICVMTSSNLVAYISALTIDIKSQDLVYILTWKAEETPACYNVKYTVLLRSPVCPTEMQSKSSEEDQLLDFSSNKSRFQPSETPDHQDLEPRELGPCSSASEDSVRPKPGSLLRLNQRTVMKCSNIRHSFCNLTEEFTDPCKTYIIYVEQVTESGVQVSYTEFNPYSNMCLAPVQFTVSACPNCINVTVKFSSVLQVYQELDYVVTLMEKDLKQEYAPKKTTQAVSYTIIENLHPATNYCITVNVSSTMTKQCEPSVIKCIVINPTSKTAVAIPTLVGVLIFLTIVIVLALKQTGVICLKRIKWPKALTFRFKPLYSIFESCPEEMHKAQVIQKCKKDVSGYSSGEDNESDTENENLYFKRSFLGNSSKHCYETDNTKQLSIDCSSTASEIAEPFGSVAENLQNDINKEESPLEQELHPSAAETVLNRPGSEEHSSSLNINLNTVMLLISDKMQNVSAAQVPETEEEAADLKEPHFPDECETNHSTDIPDLWDSEVHNQPCTWQNSSGFEETESSDSEPDCVGDYMSR</sequence>
<feature type="compositionally biased region" description="Basic and acidic residues" evidence="1">
    <location>
        <begin position="483"/>
        <end position="498"/>
    </location>
</feature>
<dbReference type="GO" id="GO:0042018">
    <property type="term" value="F:interleukin-22 receptor activity"/>
    <property type="evidence" value="ECO:0007669"/>
    <property type="project" value="TreeGrafter"/>
</dbReference>
<evidence type="ECO:0000313" key="4">
    <source>
        <dbReference type="Ensembl" id="ENSVKKP00000010486.1"/>
    </source>
</evidence>
<feature type="domain" description="Interferon/interleukin receptor" evidence="3">
    <location>
        <begin position="189"/>
        <end position="276"/>
    </location>
</feature>
<evidence type="ECO:0000313" key="5">
    <source>
        <dbReference type="Proteomes" id="UP000694545"/>
    </source>
</evidence>
<dbReference type="PANTHER" id="PTHR20859">
    <property type="entry name" value="INTERFERON/INTERLEUKIN RECEPTOR"/>
    <property type="match status" value="1"/>
</dbReference>
<feature type="compositionally biased region" description="Basic and acidic residues" evidence="1">
    <location>
        <begin position="97"/>
        <end position="107"/>
    </location>
</feature>
<proteinExistence type="predicted"/>
<dbReference type="Gene3D" id="2.60.40.10">
    <property type="entry name" value="Immunoglobulins"/>
    <property type="match status" value="2"/>
</dbReference>
<keyword evidence="2" id="KW-0472">Membrane</keyword>
<name>A0A8D2JE19_VARKO</name>
<evidence type="ECO:0000256" key="1">
    <source>
        <dbReference type="SAM" id="MobiDB-lite"/>
    </source>
</evidence>
<organism evidence="4 5">
    <name type="scientific">Varanus komodoensis</name>
    <name type="common">Komodo dragon</name>
    <dbReference type="NCBI Taxonomy" id="61221"/>
    <lineage>
        <taxon>Eukaryota</taxon>
        <taxon>Metazoa</taxon>
        <taxon>Chordata</taxon>
        <taxon>Craniata</taxon>
        <taxon>Vertebrata</taxon>
        <taxon>Euteleostomi</taxon>
        <taxon>Lepidosauria</taxon>
        <taxon>Squamata</taxon>
        <taxon>Bifurcata</taxon>
        <taxon>Unidentata</taxon>
        <taxon>Episquamata</taxon>
        <taxon>Toxicofera</taxon>
        <taxon>Anguimorpha</taxon>
        <taxon>Paleoanguimorpha</taxon>
        <taxon>Varanoidea</taxon>
        <taxon>Varanidae</taxon>
        <taxon>Varanus</taxon>
    </lineage>
</organism>
<feature type="transmembrane region" description="Helical" evidence="2">
    <location>
        <begin position="285"/>
        <end position="305"/>
    </location>
</feature>
<evidence type="ECO:0000259" key="3">
    <source>
        <dbReference type="Pfam" id="PF09294"/>
    </source>
</evidence>
<dbReference type="Proteomes" id="UP000694545">
    <property type="component" value="Unplaced"/>
</dbReference>
<dbReference type="AlphaFoldDB" id="A0A8D2JE19"/>
<keyword evidence="2" id="KW-0812">Transmembrane</keyword>
<keyword evidence="5" id="KW-1185">Reference proteome</keyword>
<feature type="compositionally biased region" description="Polar residues" evidence="1">
    <location>
        <begin position="87"/>
        <end position="96"/>
    </location>
</feature>
<feature type="compositionally biased region" description="Polar residues" evidence="1">
    <location>
        <begin position="511"/>
        <end position="523"/>
    </location>
</feature>
<dbReference type="InterPro" id="IPR036116">
    <property type="entry name" value="FN3_sf"/>
</dbReference>
<feature type="compositionally biased region" description="Acidic residues" evidence="1">
    <location>
        <begin position="524"/>
        <end position="535"/>
    </location>
</feature>
<accession>A0A8D2JE19</accession>
<feature type="transmembrane region" description="Helical" evidence="2">
    <location>
        <begin position="12"/>
        <end position="33"/>
    </location>
</feature>
<dbReference type="PANTHER" id="PTHR20859:SF84">
    <property type="entry name" value="INTERFERON ALPHA_BETA RECEPTOR 2"/>
    <property type="match status" value="1"/>
</dbReference>
<dbReference type="InterPro" id="IPR015373">
    <property type="entry name" value="Interferon/interleukin_rcp_dom"/>
</dbReference>
<dbReference type="GO" id="GO:0005886">
    <property type="term" value="C:plasma membrane"/>
    <property type="evidence" value="ECO:0007669"/>
    <property type="project" value="TreeGrafter"/>
</dbReference>
<feature type="region of interest" description="Disordered" evidence="1">
    <location>
        <begin position="477"/>
        <end position="542"/>
    </location>
</feature>
<dbReference type="InterPro" id="IPR013783">
    <property type="entry name" value="Ig-like_fold"/>
</dbReference>
<dbReference type="Pfam" id="PF09294">
    <property type="entry name" value="Interfer-bind"/>
    <property type="match status" value="1"/>
</dbReference>
<dbReference type="Ensembl" id="ENSVKKT00000010742.1">
    <property type="protein sequence ID" value="ENSVKKP00000010486.1"/>
    <property type="gene ID" value="ENSVKKG00000007379.1"/>
</dbReference>
<dbReference type="SUPFAM" id="SSF49265">
    <property type="entry name" value="Fibronectin type III"/>
    <property type="match status" value="1"/>
</dbReference>
<evidence type="ECO:0000256" key="2">
    <source>
        <dbReference type="SAM" id="Phobius"/>
    </source>
</evidence>
<keyword evidence="2" id="KW-1133">Transmembrane helix</keyword>
<reference evidence="4" key="2">
    <citation type="submission" date="2025-09" db="UniProtKB">
        <authorList>
            <consortium name="Ensembl"/>
        </authorList>
    </citation>
    <scope>IDENTIFICATION</scope>
</reference>
<feature type="region of interest" description="Disordered" evidence="1">
    <location>
        <begin position="87"/>
        <end position="124"/>
    </location>
</feature>
<protein>
    <recommendedName>
        <fullName evidence="3">Interferon/interleukin receptor domain-containing protein</fullName>
    </recommendedName>
</protein>
<dbReference type="InterPro" id="IPR050650">
    <property type="entry name" value="Type-II_Cytokine-TF_Rcpt"/>
</dbReference>
<dbReference type="OMA" id="QVHDSSF"/>
<reference evidence="4" key="1">
    <citation type="submission" date="2025-08" db="UniProtKB">
        <authorList>
            <consortium name="Ensembl"/>
        </authorList>
    </citation>
    <scope>IDENTIFICATION</scope>
</reference>